<evidence type="ECO:0000256" key="1">
    <source>
        <dbReference type="SAM" id="Phobius"/>
    </source>
</evidence>
<sequence length="147" mass="16606">MDKDERQELIKQLESANPRNKAYFGIFQYGGGSDESYIKANVQGLELFAATMLKAVSQFDQACAKNETIDIAQYTDDWVNKDSTTSIDYIEPILEEIEKPKLEYKQTTLDKLVPMGCFSVLILAVISGIVGFVTIVNWFLSLYNQSQ</sequence>
<keyword evidence="3" id="KW-1185">Reference proteome</keyword>
<evidence type="ECO:0000313" key="2">
    <source>
        <dbReference type="EMBL" id="QNF31561.1"/>
    </source>
</evidence>
<keyword evidence="1" id="KW-1133">Transmembrane helix</keyword>
<keyword evidence="1" id="KW-0472">Membrane</keyword>
<name>A0A7G7G327_9BACT</name>
<dbReference type="Proteomes" id="UP000515237">
    <property type="component" value="Chromosome"/>
</dbReference>
<protein>
    <submittedName>
        <fullName evidence="2">Uncharacterized protein</fullName>
    </submittedName>
</protein>
<dbReference type="RefSeq" id="WP_185272335.1">
    <property type="nucleotide sequence ID" value="NZ_CP055156.1"/>
</dbReference>
<proteinExistence type="predicted"/>
<dbReference type="AlphaFoldDB" id="A0A7G7G327"/>
<feature type="transmembrane region" description="Helical" evidence="1">
    <location>
        <begin position="112"/>
        <end position="140"/>
    </location>
</feature>
<accession>A0A7G7G327</accession>
<dbReference type="KEGG" id="aswu:HUW51_02030"/>
<dbReference type="EMBL" id="CP055156">
    <property type="protein sequence ID" value="QNF31561.1"/>
    <property type="molecule type" value="Genomic_DNA"/>
</dbReference>
<gene>
    <name evidence="2" type="ORF">HUW51_02030</name>
</gene>
<keyword evidence="1" id="KW-0812">Transmembrane</keyword>
<organism evidence="2 3">
    <name type="scientific">Adhaeribacter swui</name>
    <dbReference type="NCBI Taxonomy" id="2086471"/>
    <lineage>
        <taxon>Bacteria</taxon>
        <taxon>Pseudomonadati</taxon>
        <taxon>Bacteroidota</taxon>
        <taxon>Cytophagia</taxon>
        <taxon>Cytophagales</taxon>
        <taxon>Hymenobacteraceae</taxon>
        <taxon>Adhaeribacter</taxon>
    </lineage>
</organism>
<evidence type="ECO:0000313" key="3">
    <source>
        <dbReference type="Proteomes" id="UP000515237"/>
    </source>
</evidence>
<reference evidence="2 3" key="1">
    <citation type="journal article" date="2018" name="Int. J. Syst. Evol. Microbiol.">
        <title>Adhaeribacter swui sp. nov., isolated from wet mud.</title>
        <authorList>
            <person name="Kim D.U."/>
            <person name="Kim K.W."/>
            <person name="Kang M.S."/>
            <person name="Kim J.Y."/>
            <person name="Jang J.H."/>
            <person name="Kim M.K."/>
        </authorList>
    </citation>
    <scope>NUCLEOTIDE SEQUENCE [LARGE SCALE GENOMIC DNA]</scope>
    <source>
        <strain evidence="2 3">KCTC 52873</strain>
    </source>
</reference>